<sequence>MVKKLDRDGVDLSKIPACAGMTKLITGISKNGVIPAQAEIYSKRSPIHTIRHKPLLPKD</sequence>
<comment type="caution">
    <text evidence="1">The sequence shown here is derived from an EMBL/GenBank/DDBJ whole genome shotgun (WGS) entry which is preliminary data.</text>
</comment>
<accession>A0ABQ0JBB2</accession>
<evidence type="ECO:0000313" key="1">
    <source>
        <dbReference type="EMBL" id="GAL26058.1"/>
    </source>
</evidence>
<gene>
    <name evidence="1" type="ORF">JCM19239_4913</name>
</gene>
<organism evidence="1 2">
    <name type="scientific">Vibrio variabilis</name>
    <dbReference type="NCBI Taxonomy" id="990271"/>
    <lineage>
        <taxon>Bacteria</taxon>
        <taxon>Pseudomonadati</taxon>
        <taxon>Pseudomonadota</taxon>
        <taxon>Gammaproteobacteria</taxon>
        <taxon>Vibrionales</taxon>
        <taxon>Vibrionaceae</taxon>
        <taxon>Vibrio</taxon>
    </lineage>
</organism>
<name>A0ABQ0JBB2_9VIBR</name>
<proteinExistence type="predicted"/>
<dbReference type="Proteomes" id="UP000029223">
    <property type="component" value="Unassembled WGS sequence"/>
</dbReference>
<reference evidence="2" key="1">
    <citation type="submission" date="2014-09" db="EMBL/GenBank/DDBJ databases">
        <title>Vibrio variabilis JCM 19239. (C206) whole genome shotgun sequence.</title>
        <authorList>
            <person name="Sawabe T."/>
            <person name="Meirelles P."/>
            <person name="Nakanishi M."/>
            <person name="Sayaka M."/>
            <person name="Hattori M."/>
            <person name="Ohkuma M."/>
        </authorList>
    </citation>
    <scope>NUCLEOTIDE SEQUENCE [LARGE SCALE GENOMIC DNA]</scope>
    <source>
        <strain evidence="2">JCM 19239</strain>
    </source>
</reference>
<evidence type="ECO:0000313" key="2">
    <source>
        <dbReference type="Proteomes" id="UP000029223"/>
    </source>
</evidence>
<protein>
    <submittedName>
        <fullName evidence="1">Uncharacterized protein</fullName>
    </submittedName>
</protein>
<keyword evidence="2" id="KW-1185">Reference proteome</keyword>
<dbReference type="EMBL" id="BBMS01000015">
    <property type="protein sequence ID" value="GAL26058.1"/>
    <property type="molecule type" value="Genomic_DNA"/>
</dbReference>